<feature type="transmembrane region" description="Helical" evidence="1">
    <location>
        <begin position="13"/>
        <end position="31"/>
    </location>
</feature>
<feature type="transmembrane region" description="Helical" evidence="1">
    <location>
        <begin position="227"/>
        <end position="245"/>
    </location>
</feature>
<dbReference type="Proteomes" id="UP000678679">
    <property type="component" value="Chromosome 1"/>
</dbReference>
<feature type="transmembrane region" description="Helical" evidence="1">
    <location>
        <begin position="71"/>
        <end position="91"/>
    </location>
</feature>
<feature type="transmembrane region" description="Helical" evidence="1">
    <location>
        <begin position="154"/>
        <end position="174"/>
    </location>
</feature>
<protein>
    <submittedName>
        <fullName evidence="2">Uncharacterized protein</fullName>
    </submittedName>
</protein>
<gene>
    <name evidence="2" type="ORF">KMW28_02580</name>
</gene>
<keyword evidence="1" id="KW-0812">Transmembrane</keyword>
<reference evidence="2 3" key="1">
    <citation type="submission" date="2021-05" db="EMBL/GenBank/DDBJ databases">
        <title>Comparative genomic studies on the polysaccharide-degrading batcterial strains of the Flammeovirga genus.</title>
        <authorList>
            <person name="Zewei F."/>
            <person name="Zheng Z."/>
            <person name="Yu L."/>
            <person name="Ruyue G."/>
            <person name="Yanhong M."/>
            <person name="Yuanyuan C."/>
            <person name="Jingyan G."/>
            <person name="Wenjun H."/>
        </authorList>
    </citation>
    <scope>NUCLEOTIDE SEQUENCE [LARGE SCALE GENOMIC DNA]</scope>
    <source>
        <strain evidence="2 3">NBRC:100898</strain>
    </source>
</reference>
<dbReference type="RefSeq" id="WP_169665018.1">
    <property type="nucleotide sequence ID" value="NZ_CP076132.1"/>
</dbReference>
<feature type="transmembrane region" description="Helical" evidence="1">
    <location>
        <begin position="204"/>
        <end position="220"/>
    </location>
</feature>
<keyword evidence="1" id="KW-0472">Membrane</keyword>
<feature type="transmembrane region" description="Helical" evidence="1">
    <location>
        <begin position="103"/>
        <end position="123"/>
    </location>
</feature>
<dbReference type="KEGG" id="fya:KMW28_02580"/>
<accession>A0AAX1N8C2</accession>
<keyword evidence="1" id="KW-1133">Transmembrane helix</keyword>
<feature type="transmembrane region" description="Helical" evidence="1">
    <location>
        <begin position="381"/>
        <end position="398"/>
    </location>
</feature>
<evidence type="ECO:0000313" key="3">
    <source>
        <dbReference type="Proteomes" id="UP000678679"/>
    </source>
</evidence>
<feature type="transmembrane region" description="Helical" evidence="1">
    <location>
        <begin position="316"/>
        <end position="337"/>
    </location>
</feature>
<dbReference type="EMBL" id="CP076132">
    <property type="protein sequence ID" value="QWG02480.1"/>
    <property type="molecule type" value="Genomic_DNA"/>
</dbReference>
<proteinExistence type="predicted"/>
<organism evidence="2 3">
    <name type="scientific">Flammeovirga yaeyamensis</name>
    <dbReference type="NCBI Taxonomy" id="367791"/>
    <lineage>
        <taxon>Bacteria</taxon>
        <taxon>Pseudomonadati</taxon>
        <taxon>Bacteroidota</taxon>
        <taxon>Cytophagia</taxon>
        <taxon>Cytophagales</taxon>
        <taxon>Flammeovirgaceae</taxon>
        <taxon>Flammeovirga</taxon>
    </lineage>
</organism>
<feature type="transmembrane region" description="Helical" evidence="1">
    <location>
        <begin position="291"/>
        <end position="309"/>
    </location>
</feature>
<evidence type="ECO:0000313" key="2">
    <source>
        <dbReference type="EMBL" id="QWG02480.1"/>
    </source>
</evidence>
<feature type="transmembrane region" description="Helical" evidence="1">
    <location>
        <begin position="357"/>
        <end position="374"/>
    </location>
</feature>
<feature type="transmembrane region" description="Helical" evidence="1">
    <location>
        <begin position="181"/>
        <end position="198"/>
    </location>
</feature>
<dbReference type="AlphaFoldDB" id="A0AAX1N8C2"/>
<keyword evidence="3" id="KW-1185">Reference proteome</keyword>
<evidence type="ECO:0000256" key="1">
    <source>
        <dbReference type="SAM" id="Phobius"/>
    </source>
</evidence>
<sequence>MNLLNKNSFGTDLKIQLGGFIFLILFLFLNFHQIIFHPNSFLLCDIGVDGIKNYYLYAWVAKFGNANAMNYPFGEVILFSDSVPILSYSIYLLKSIGIDLNTYSVGILHYSMLICFPICYFGCIKLFKHFNCDPIISVLGALLITLGNPVNSRILLHFGLFYIIISPLLIYFIFKYTSTAHWKYLIYISLFNLIGYFAHGYTGTLWAATTLCIFLGLFILSNYSKKTIAIGFTSFLIPTIIYYFSVRLSDDHLWRTKHFTILYDFAISSKNIFDKLLFKNLYLFDSLQLRFYFWIFLAISLILFIRNLYIKKEIDVSVYILTISSLLFFGYGLTLFIRFDFLFKILPPLEQIRDLLRFGWIFYILILIGMLIFLHQNLNKWIIYSILILGISECYFYHKDIMKESLMKENIFSENKYELDTENIEVLYAVFNSNSISDKDPKNRFARELLYSLSYHFGIPSLNTYYSRLSFEEAHYTDQLLLPSIEYSEQLFSKINWEKNVLVITVDSLFAPHWKNISSVKTDLMYTVPISDFLPPKSSLNQLRENSILTLKKVDSLFIENNEQLIIATKANQDLMTIEIDSLVLGQNYEMSIWNYNYHQDSLNYNRLKIYQNDKMIGYNGSPERYSVLANKWGVLNIPFTPIDNSKIVLKVTRPISKSPYYYDKLFHITYEQKDREQPLIFSEINIYKK</sequence>
<name>A0AAX1N8C2_9BACT</name>